<evidence type="ECO:0000256" key="1">
    <source>
        <dbReference type="SAM" id="MobiDB-lite"/>
    </source>
</evidence>
<name>A0ABU7FN57_9ACTN</name>
<protein>
    <submittedName>
        <fullName evidence="3">CRISPR system precrRNA processing endoribonuclease RAMP protein Cas6</fullName>
    </submittedName>
</protein>
<reference evidence="3" key="1">
    <citation type="submission" date="2024-01" db="EMBL/GenBank/DDBJ databases">
        <title>First draft genome sequence data of TA4-1, the type strain of Gram-positive actinobacterium Streptomyces chiangmaiensis.</title>
        <authorList>
            <person name="Yasawong M."/>
            <person name="Nantapong N."/>
        </authorList>
    </citation>
    <scope>NUCLEOTIDE SEQUENCE</scope>
    <source>
        <strain evidence="3">TA4-1</strain>
    </source>
</reference>
<feature type="region of interest" description="Disordered" evidence="1">
    <location>
        <begin position="227"/>
        <end position="265"/>
    </location>
</feature>
<feature type="domain" description="CRISPR-associated protein Cas6 C-terminal" evidence="2">
    <location>
        <begin position="112"/>
        <end position="232"/>
    </location>
</feature>
<dbReference type="Gene3D" id="3.30.70.1900">
    <property type="match status" value="1"/>
</dbReference>
<sequence>MPVALTFNLRTGRPWKPDTRQLHGLACALFETPDTDHEAPVKLFTVQEPIPDTPTSLSLHASWYGEGALPEEVTRPRTVRLGNTRCVITRATSCTRSFTELARGEGVTRATLTFHSPTYFTRSGEPDLTPDPALILGSHRRSWNTAVGANSPLRTTDDAWQNLRQALRIEGLNITTARRDSGYAYPRPGFTGSVTLRLARNATPQTQQLFAALIRFAPYAGTGAGTTHGFGATTSRLPGQRRSKGGPQPTAGIRRSSAAAGGVTT</sequence>
<feature type="compositionally biased region" description="Low complexity" evidence="1">
    <location>
        <begin position="251"/>
        <end position="265"/>
    </location>
</feature>
<gene>
    <name evidence="3" type="primary">cas6</name>
    <name evidence="3" type="ORF">VXC91_26810</name>
</gene>
<comment type="caution">
    <text evidence="3">The sequence shown here is derived from an EMBL/GenBank/DDBJ whole genome shotgun (WGS) entry which is preliminary data.</text>
</comment>
<dbReference type="Pfam" id="PF10040">
    <property type="entry name" value="CRISPR_Cas6"/>
    <property type="match status" value="1"/>
</dbReference>
<evidence type="ECO:0000313" key="3">
    <source>
        <dbReference type="EMBL" id="MED7825494.1"/>
    </source>
</evidence>
<dbReference type="CDD" id="cd21141">
    <property type="entry name" value="Cas6_III-like"/>
    <property type="match status" value="1"/>
</dbReference>
<dbReference type="EMBL" id="JAYWVC010000111">
    <property type="protein sequence ID" value="MED7825494.1"/>
    <property type="molecule type" value="Genomic_DNA"/>
</dbReference>
<evidence type="ECO:0000259" key="2">
    <source>
        <dbReference type="Pfam" id="PF10040"/>
    </source>
</evidence>
<proteinExistence type="predicted"/>
<dbReference type="Proteomes" id="UP001333996">
    <property type="component" value="Unassembled WGS sequence"/>
</dbReference>
<keyword evidence="4" id="KW-1185">Reference proteome</keyword>
<dbReference type="RefSeq" id="WP_329509905.1">
    <property type="nucleotide sequence ID" value="NZ_JAYWVC010000111.1"/>
</dbReference>
<dbReference type="InterPro" id="IPR019267">
    <property type="entry name" value="CRISPR-assoc_Cas6_C"/>
</dbReference>
<accession>A0ABU7FN57</accession>
<evidence type="ECO:0000313" key="4">
    <source>
        <dbReference type="Proteomes" id="UP001333996"/>
    </source>
</evidence>
<organism evidence="3 4">
    <name type="scientific">Streptomyces chiangmaiensis</name>
    <dbReference type="NCBI Taxonomy" id="766497"/>
    <lineage>
        <taxon>Bacteria</taxon>
        <taxon>Bacillati</taxon>
        <taxon>Actinomycetota</taxon>
        <taxon>Actinomycetes</taxon>
        <taxon>Kitasatosporales</taxon>
        <taxon>Streptomycetaceae</taxon>
        <taxon>Streptomyces</taxon>
    </lineage>
</organism>